<protein>
    <recommendedName>
        <fullName evidence="4">OCRE domain-containing protein</fullName>
    </recommendedName>
</protein>
<sequence>MQLDKEIQKNWLRVDPLENPILKDPPKHQPEKFNEYVELKVEENVVGFLVGQQSYFFNEDGGWRDENGCYYDKDGQPDGWFVLHPGNDNHEHYYDQDGMYVPSEVENDKNSIDNIQDNEEDSHQSDEDDIQNYEQS</sequence>
<evidence type="ECO:0000313" key="3">
    <source>
        <dbReference type="Proteomes" id="UP000000600"/>
    </source>
</evidence>
<dbReference type="OMA" id="NDNHEHY"/>
<dbReference type="RefSeq" id="XP_001458081.1">
    <property type="nucleotide sequence ID" value="XM_001458044.2"/>
</dbReference>
<evidence type="ECO:0000256" key="1">
    <source>
        <dbReference type="SAM" id="MobiDB-lite"/>
    </source>
</evidence>
<reference evidence="2 3" key="1">
    <citation type="journal article" date="2006" name="Nature">
        <title>Global trends of whole-genome duplications revealed by the ciliate Paramecium tetraurelia.</title>
        <authorList>
            <consortium name="Genoscope"/>
            <person name="Aury J.-M."/>
            <person name="Jaillon O."/>
            <person name="Duret L."/>
            <person name="Noel B."/>
            <person name="Jubin C."/>
            <person name="Porcel B.M."/>
            <person name="Segurens B."/>
            <person name="Daubin V."/>
            <person name="Anthouard V."/>
            <person name="Aiach N."/>
            <person name="Arnaiz O."/>
            <person name="Billaut A."/>
            <person name="Beisson J."/>
            <person name="Blanc I."/>
            <person name="Bouhouche K."/>
            <person name="Camara F."/>
            <person name="Duharcourt S."/>
            <person name="Guigo R."/>
            <person name="Gogendeau D."/>
            <person name="Katinka M."/>
            <person name="Keller A.-M."/>
            <person name="Kissmehl R."/>
            <person name="Klotz C."/>
            <person name="Koll F."/>
            <person name="Le Moue A."/>
            <person name="Lepere C."/>
            <person name="Malinsky S."/>
            <person name="Nowacki M."/>
            <person name="Nowak J.K."/>
            <person name="Plattner H."/>
            <person name="Poulain J."/>
            <person name="Ruiz F."/>
            <person name="Serrano V."/>
            <person name="Zagulski M."/>
            <person name="Dessen P."/>
            <person name="Betermier M."/>
            <person name="Weissenbach J."/>
            <person name="Scarpelli C."/>
            <person name="Schachter V."/>
            <person name="Sperling L."/>
            <person name="Meyer E."/>
            <person name="Cohen J."/>
            <person name="Wincker P."/>
        </authorList>
    </citation>
    <scope>NUCLEOTIDE SEQUENCE [LARGE SCALE GENOMIC DNA]</scope>
    <source>
        <strain evidence="2 3">Stock d4-2</strain>
    </source>
</reference>
<proteinExistence type="predicted"/>
<dbReference type="AlphaFoldDB" id="A0E5W7"/>
<accession>A0E5W7</accession>
<dbReference type="EMBL" id="CT868660">
    <property type="protein sequence ID" value="CAK90684.1"/>
    <property type="molecule type" value="Genomic_DNA"/>
</dbReference>
<dbReference type="KEGG" id="ptm:GSPATT00003547001"/>
<dbReference type="HOGENOM" id="CLU_1974805_0_0_1"/>
<organism evidence="2 3">
    <name type="scientific">Paramecium tetraurelia</name>
    <dbReference type="NCBI Taxonomy" id="5888"/>
    <lineage>
        <taxon>Eukaryota</taxon>
        <taxon>Sar</taxon>
        <taxon>Alveolata</taxon>
        <taxon>Ciliophora</taxon>
        <taxon>Intramacronucleata</taxon>
        <taxon>Oligohymenophorea</taxon>
        <taxon>Peniculida</taxon>
        <taxon>Parameciidae</taxon>
        <taxon>Paramecium</taxon>
    </lineage>
</organism>
<evidence type="ECO:0008006" key="4">
    <source>
        <dbReference type="Google" id="ProtNLM"/>
    </source>
</evidence>
<dbReference type="OrthoDB" id="291199at2759"/>
<name>A0E5W7_PARTE</name>
<feature type="compositionally biased region" description="Acidic residues" evidence="1">
    <location>
        <begin position="116"/>
        <end position="136"/>
    </location>
</feature>
<dbReference type="GeneID" id="5043866"/>
<keyword evidence="3" id="KW-1185">Reference proteome</keyword>
<dbReference type="Proteomes" id="UP000000600">
    <property type="component" value="Unassembled WGS sequence"/>
</dbReference>
<evidence type="ECO:0000313" key="2">
    <source>
        <dbReference type="EMBL" id="CAK90684.1"/>
    </source>
</evidence>
<feature type="region of interest" description="Disordered" evidence="1">
    <location>
        <begin position="103"/>
        <end position="136"/>
    </location>
</feature>
<dbReference type="InParanoid" id="A0E5W7"/>
<gene>
    <name evidence="2" type="ORF">GSPATT00003547001</name>
</gene>